<evidence type="ECO:0000256" key="2">
    <source>
        <dbReference type="SAM" id="SignalP"/>
    </source>
</evidence>
<dbReference type="Proteomes" id="UP001519325">
    <property type="component" value="Unassembled WGS sequence"/>
</dbReference>
<gene>
    <name evidence="3" type="ORF">BJ987_001164</name>
</gene>
<dbReference type="RefSeq" id="WP_209885392.1">
    <property type="nucleotide sequence ID" value="NZ_JAGGMR010000001.1"/>
</dbReference>
<comment type="caution">
    <text evidence="3">The sequence shown here is derived from an EMBL/GenBank/DDBJ whole genome shotgun (WGS) entry which is preliminary data.</text>
</comment>
<feature type="signal peptide" evidence="2">
    <location>
        <begin position="1"/>
        <end position="22"/>
    </location>
</feature>
<name>A0ABS4Q9K9_9NOCA</name>
<evidence type="ECO:0000256" key="1">
    <source>
        <dbReference type="SAM" id="MobiDB-lite"/>
    </source>
</evidence>
<organism evidence="3 4">
    <name type="scientific">Nocardia goodfellowii</name>
    <dbReference type="NCBI Taxonomy" id="882446"/>
    <lineage>
        <taxon>Bacteria</taxon>
        <taxon>Bacillati</taxon>
        <taxon>Actinomycetota</taxon>
        <taxon>Actinomycetes</taxon>
        <taxon>Mycobacteriales</taxon>
        <taxon>Nocardiaceae</taxon>
        <taxon>Nocardia</taxon>
    </lineage>
</organism>
<reference evidence="3 4" key="1">
    <citation type="submission" date="2021-03" db="EMBL/GenBank/DDBJ databases">
        <title>Sequencing the genomes of 1000 actinobacteria strains.</title>
        <authorList>
            <person name="Klenk H.-P."/>
        </authorList>
    </citation>
    <scope>NUCLEOTIDE SEQUENCE [LARGE SCALE GENOMIC DNA]</scope>
    <source>
        <strain evidence="3 4">DSM 45516</strain>
    </source>
</reference>
<evidence type="ECO:0000313" key="4">
    <source>
        <dbReference type="Proteomes" id="UP001519325"/>
    </source>
</evidence>
<evidence type="ECO:0008006" key="5">
    <source>
        <dbReference type="Google" id="ProtNLM"/>
    </source>
</evidence>
<sequence length="210" mass="21506">MSRLLERLALGVSAVVAVAALAACGQTIEGRAKPIGDGTVDAVGTSTTKTATAKPSSSSRSSTSKTASPTAPDQGGSIDFDAAVGDCVSLGGASNDPKIEKVACGSKTSNYKVIGKVPNTSECVSDRDSYYAEKRNGIQTGALCLDIDWVVGDCMDVGGEDPKRIDCTETAVEGVKVVSIEQNTTAVASCGTGSGFTYKERKFVVCVSDM</sequence>
<feature type="chain" id="PRO_5045956393" description="LppU protein" evidence="2">
    <location>
        <begin position="23"/>
        <end position="210"/>
    </location>
</feature>
<dbReference type="PROSITE" id="PS51257">
    <property type="entry name" value="PROKAR_LIPOPROTEIN"/>
    <property type="match status" value="1"/>
</dbReference>
<proteinExistence type="predicted"/>
<protein>
    <recommendedName>
        <fullName evidence="5">LppU protein</fullName>
    </recommendedName>
</protein>
<keyword evidence="2" id="KW-0732">Signal</keyword>
<keyword evidence="4" id="KW-1185">Reference proteome</keyword>
<feature type="compositionally biased region" description="Low complexity" evidence="1">
    <location>
        <begin position="46"/>
        <end position="72"/>
    </location>
</feature>
<feature type="region of interest" description="Disordered" evidence="1">
    <location>
        <begin position="46"/>
        <end position="76"/>
    </location>
</feature>
<dbReference type="EMBL" id="JAGGMR010000001">
    <property type="protein sequence ID" value="MBP2188263.1"/>
    <property type="molecule type" value="Genomic_DNA"/>
</dbReference>
<accession>A0ABS4Q9K9</accession>
<evidence type="ECO:0000313" key="3">
    <source>
        <dbReference type="EMBL" id="MBP2188263.1"/>
    </source>
</evidence>